<dbReference type="EMBL" id="CP059732">
    <property type="protein sequence ID" value="QMW04722.1"/>
    <property type="molecule type" value="Genomic_DNA"/>
</dbReference>
<feature type="transmembrane region" description="Helical" evidence="2">
    <location>
        <begin position="15"/>
        <end position="34"/>
    </location>
</feature>
<evidence type="ECO:0000256" key="2">
    <source>
        <dbReference type="SAM" id="Phobius"/>
    </source>
</evidence>
<keyword evidence="2" id="KW-1133">Transmembrane helix</keyword>
<evidence type="ECO:0000256" key="1">
    <source>
        <dbReference type="SAM" id="MobiDB-lite"/>
    </source>
</evidence>
<dbReference type="GO" id="GO:0000155">
    <property type="term" value="F:phosphorelay sensor kinase activity"/>
    <property type="evidence" value="ECO:0007669"/>
    <property type="project" value="InterPro"/>
</dbReference>
<proteinExistence type="predicted"/>
<keyword evidence="2" id="KW-0812">Transmembrane</keyword>
<dbReference type="PANTHER" id="PTHR34220:SF7">
    <property type="entry name" value="SENSOR HISTIDINE KINASE YPDA"/>
    <property type="match status" value="1"/>
</dbReference>
<feature type="region of interest" description="Disordered" evidence="1">
    <location>
        <begin position="130"/>
        <end position="172"/>
    </location>
</feature>
<dbReference type="InterPro" id="IPR050640">
    <property type="entry name" value="Bact_2-comp_sensor_kinase"/>
</dbReference>
<feature type="transmembrane region" description="Helical" evidence="2">
    <location>
        <begin position="90"/>
        <end position="112"/>
    </location>
</feature>
<dbReference type="GO" id="GO:0016020">
    <property type="term" value="C:membrane"/>
    <property type="evidence" value="ECO:0007669"/>
    <property type="project" value="InterPro"/>
</dbReference>
<dbReference type="AlphaFoldDB" id="A0A7G5H0T0"/>
<feature type="transmembrane region" description="Helical" evidence="2">
    <location>
        <begin position="178"/>
        <end position="195"/>
    </location>
</feature>
<dbReference type="RefSeq" id="WP_182462074.1">
    <property type="nucleotide sequence ID" value="NZ_CP059732.1"/>
</dbReference>
<reference evidence="4 5" key="1">
    <citation type="submission" date="2020-07" db="EMBL/GenBank/DDBJ databases">
        <title>Spirosoma foliorum sp. nov., isolated from the leaves on the Nejang mountain Korea, Republic of.</title>
        <authorList>
            <person name="Ho H."/>
            <person name="Lee Y.-J."/>
            <person name="Nurcahyanto D.-A."/>
            <person name="Kim S.-G."/>
        </authorList>
    </citation>
    <scope>NUCLEOTIDE SEQUENCE [LARGE SCALE GENOMIC DNA]</scope>
    <source>
        <strain evidence="4 5">PL0136</strain>
    </source>
</reference>
<gene>
    <name evidence="4" type="ORF">H3H32_07280</name>
</gene>
<sequence length="402" mass="46303">MDTLNAQFLSFNQKIRLALSVFAIYWPIRQYVSLDHLDWDIIQKNWLLWLIELVVTVLYFTFWLSVTEWIEQRFVGSFRTGFLVEFKLPAQLLTLLIAGLLAVVFNIGYGALWRRLDWALNHDGTELIGRNGEPPFQNHHNFPGNGPRGDDPHGHGPRGNGPHGHDFRGNDRHRRDKLNNGLVVITLLSAFYLAANRRGYKQLQELRVNGEQLKREAAQAQMLALKNQVNPHFLFNSLNILSSLVEIDQKLSVQFISRLSKAFRYVLEHPDTELVALKTELEFLDSYTFLLNIRFDEKLKVMQTVTDEQANRYSIAPLTLQLLLENVVKHNQMSSEQPLTVLIYVEGEYLIVSNPILLRPTPQRSTGMGLQNIKNRYRLLTDKAVEATEQDGFFVVKIPLLS</sequence>
<keyword evidence="4" id="KW-0418">Kinase</keyword>
<keyword evidence="4" id="KW-0808">Transferase</keyword>
<dbReference type="KEGG" id="sfol:H3H32_07280"/>
<feature type="domain" description="Signal transduction histidine kinase internal region" evidence="3">
    <location>
        <begin position="220"/>
        <end position="299"/>
    </location>
</feature>
<keyword evidence="5" id="KW-1185">Reference proteome</keyword>
<evidence type="ECO:0000313" key="5">
    <source>
        <dbReference type="Proteomes" id="UP000515369"/>
    </source>
</evidence>
<dbReference type="InterPro" id="IPR010559">
    <property type="entry name" value="Sig_transdc_His_kin_internal"/>
</dbReference>
<dbReference type="Proteomes" id="UP000515369">
    <property type="component" value="Chromosome"/>
</dbReference>
<dbReference type="Pfam" id="PF06580">
    <property type="entry name" value="His_kinase"/>
    <property type="match status" value="1"/>
</dbReference>
<keyword evidence="2" id="KW-0472">Membrane</keyword>
<name>A0A7G5H0T0_9BACT</name>
<feature type="transmembrane region" description="Helical" evidence="2">
    <location>
        <begin position="46"/>
        <end position="70"/>
    </location>
</feature>
<dbReference type="PANTHER" id="PTHR34220">
    <property type="entry name" value="SENSOR HISTIDINE KINASE YPDA"/>
    <property type="match status" value="1"/>
</dbReference>
<evidence type="ECO:0000313" key="4">
    <source>
        <dbReference type="EMBL" id="QMW04722.1"/>
    </source>
</evidence>
<evidence type="ECO:0000259" key="3">
    <source>
        <dbReference type="Pfam" id="PF06580"/>
    </source>
</evidence>
<organism evidence="4 5">
    <name type="scientific">Spirosoma foliorum</name>
    <dbReference type="NCBI Taxonomy" id="2710596"/>
    <lineage>
        <taxon>Bacteria</taxon>
        <taxon>Pseudomonadati</taxon>
        <taxon>Bacteroidota</taxon>
        <taxon>Cytophagia</taxon>
        <taxon>Cytophagales</taxon>
        <taxon>Cytophagaceae</taxon>
        <taxon>Spirosoma</taxon>
    </lineage>
</organism>
<protein>
    <submittedName>
        <fullName evidence="4">Histidine kinase</fullName>
    </submittedName>
</protein>
<accession>A0A7G5H0T0</accession>